<dbReference type="AlphaFoldDB" id="A0A7D5TVH5"/>
<dbReference type="OrthoDB" id="350450at2157"/>
<dbReference type="Proteomes" id="UP000509346">
    <property type="component" value="Chromosome"/>
</dbReference>
<gene>
    <name evidence="1" type="ORF">HZS54_21495</name>
</gene>
<reference evidence="1 2" key="1">
    <citation type="submission" date="2020-07" db="EMBL/GenBank/DDBJ databases">
        <title>Halosimplex litoreum sp. nov. and Halosimplex rubrum sp. nov., isolated from different salt environments.</title>
        <authorList>
            <person name="Cui H."/>
        </authorList>
    </citation>
    <scope>NUCLEOTIDE SEQUENCE [LARGE SCALE GENOMIC DNA]</scope>
    <source>
        <strain evidence="1 2">R2</strain>
    </source>
</reference>
<keyword evidence="2" id="KW-1185">Reference proteome</keyword>
<evidence type="ECO:0000313" key="1">
    <source>
        <dbReference type="EMBL" id="QLH84052.1"/>
    </source>
</evidence>
<accession>A0A7D5TVH5</accession>
<dbReference type="KEGG" id="hpel:HZS54_21495"/>
<dbReference type="GeneID" id="56085222"/>
<protein>
    <submittedName>
        <fullName evidence="1">Uncharacterized protein</fullName>
    </submittedName>
</protein>
<name>A0A7D5TVH5_9EURY</name>
<dbReference type="PROSITE" id="PS51257">
    <property type="entry name" value="PROKAR_LIPOPROTEIN"/>
    <property type="match status" value="1"/>
</dbReference>
<organism evidence="1 2">
    <name type="scientific">Halosimplex pelagicum</name>
    <dbReference type="NCBI Taxonomy" id="869886"/>
    <lineage>
        <taxon>Archaea</taxon>
        <taxon>Methanobacteriati</taxon>
        <taxon>Methanobacteriota</taxon>
        <taxon>Stenosarchaea group</taxon>
        <taxon>Halobacteria</taxon>
        <taxon>Halobacteriales</taxon>
        <taxon>Haloarculaceae</taxon>
        <taxon>Halosimplex</taxon>
    </lineage>
</organism>
<proteinExistence type="predicted"/>
<dbReference type="EMBL" id="CP058909">
    <property type="protein sequence ID" value="QLH84052.1"/>
    <property type="molecule type" value="Genomic_DNA"/>
</dbReference>
<dbReference type="RefSeq" id="WP_179919150.1">
    <property type="nucleotide sequence ID" value="NZ_CP058909.1"/>
</dbReference>
<evidence type="ECO:0000313" key="2">
    <source>
        <dbReference type="Proteomes" id="UP000509346"/>
    </source>
</evidence>
<sequence>MERRRFLTTSSSGILAGLTGCLNGGRRNAGTDTWSPEIEGTEPTLSFADESSLTLEASDVAGLTVRPPDPQFIAFRFRNADWSPNPASVSDSYPPQWAWSPARSVSGALPIQIGDHAEPGEYAYGVEAVADSRSDDRSAVETFTITITGE</sequence>